<keyword evidence="2" id="KW-0547">Nucleotide-binding</keyword>
<dbReference type="Pfam" id="PF00158">
    <property type="entry name" value="Sigma54_activat"/>
    <property type="match status" value="1"/>
</dbReference>
<dbReference type="SMART" id="SM00382">
    <property type="entry name" value="AAA"/>
    <property type="match status" value="1"/>
</dbReference>
<reference evidence="12 13" key="1">
    <citation type="journal article" date="2003" name="Science">
        <title>Genome of Geobacter sulfurreducens: metal reduction in subsurface environments.</title>
        <authorList>
            <person name="Methe B.A."/>
            <person name="Nelson K.E."/>
            <person name="Eisen J.A."/>
            <person name="Paulsen I.T."/>
            <person name="Nelson W."/>
            <person name="Heidelberg J.F."/>
            <person name="Wu D."/>
            <person name="Wu M."/>
            <person name="Ward N."/>
            <person name="Beanan M.J."/>
            <person name="Dodson R.J."/>
            <person name="Madupu R."/>
            <person name="Brinkac L.M."/>
            <person name="Daugherty S.C."/>
            <person name="DeBoy R.T."/>
            <person name="Durkin A.S."/>
            <person name="Gwinn M."/>
            <person name="Kolonay J.F."/>
            <person name="Sullivan S.A."/>
            <person name="Haft D.H."/>
            <person name="Selengut J."/>
            <person name="Davidsen T.M."/>
            <person name="Zafar N."/>
            <person name="White O."/>
            <person name="Tran B."/>
            <person name="Romero C."/>
            <person name="Forberger H.A."/>
            <person name="Weidman J."/>
            <person name="Khouri H."/>
            <person name="Feldblyum T.V."/>
            <person name="Utterback T.R."/>
            <person name="Van Aken S.E."/>
            <person name="Lovley D.R."/>
            <person name="Fraser C.M."/>
        </authorList>
    </citation>
    <scope>NUCLEOTIDE SEQUENCE [LARGE SCALE GENOMIC DNA]</scope>
    <source>
        <strain evidence="13">ATCC 51573 / DSM 12127 / PCA</strain>
    </source>
</reference>
<dbReference type="SUPFAM" id="SSF46689">
    <property type="entry name" value="Homeodomain-like"/>
    <property type="match status" value="1"/>
</dbReference>
<evidence type="ECO:0000256" key="3">
    <source>
        <dbReference type="ARBA" id="ARBA00022840"/>
    </source>
</evidence>
<dbReference type="GO" id="GO:0000160">
    <property type="term" value="P:phosphorelay signal transduction system"/>
    <property type="evidence" value="ECO:0007669"/>
    <property type="project" value="UniProtKB-KW"/>
</dbReference>
<dbReference type="KEGG" id="gsu:GSU3217"/>
<evidence type="ECO:0000259" key="10">
    <source>
        <dbReference type="PROSITE" id="PS50045"/>
    </source>
</evidence>
<dbReference type="OrthoDB" id="9814761at2"/>
<reference evidence="12 13" key="2">
    <citation type="journal article" date="2012" name="BMC Genomics">
        <title>Comparative genomic analysis of Geobacter sulfurreducens KN400, a strain with enhanced capacity for extracellular electron transfer and electricity production.</title>
        <authorList>
            <person name="Butler J.E."/>
            <person name="Young N.D."/>
            <person name="Aklujkar M."/>
            <person name="Lovley D.R."/>
        </authorList>
    </citation>
    <scope>NUCLEOTIDE SEQUENCE [LARGE SCALE GENOMIC DNA]</scope>
    <source>
        <strain evidence="13">ATCC 51573 / DSM 12127 / PCA</strain>
    </source>
</reference>
<dbReference type="SMR" id="Q747P8"/>
<dbReference type="EnsemblBacteria" id="AAR36608">
    <property type="protein sequence ID" value="AAR36608"/>
    <property type="gene ID" value="GSU3217"/>
</dbReference>
<evidence type="ECO:0000259" key="11">
    <source>
        <dbReference type="PROSITE" id="PS50110"/>
    </source>
</evidence>
<evidence type="ECO:0000256" key="7">
    <source>
        <dbReference type="ARBA" id="ARBA00023163"/>
    </source>
</evidence>
<keyword evidence="13" id="KW-1185">Reference proteome</keyword>
<keyword evidence="7" id="KW-0804">Transcription</keyword>
<evidence type="ECO:0000313" key="13">
    <source>
        <dbReference type="Proteomes" id="UP000000577"/>
    </source>
</evidence>
<name>Q747P8_GEOSL</name>
<dbReference type="Pfam" id="PF00072">
    <property type="entry name" value="Response_reg"/>
    <property type="match status" value="1"/>
</dbReference>
<dbReference type="PRINTS" id="PR01590">
    <property type="entry name" value="HTHFIS"/>
</dbReference>
<accession>Q747P8</accession>
<dbReference type="Gene3D" id="1.10.8.60">
    <property type="match status" value="1"/>
</dbReference>
<evidence type="ECO:0000256" key="5">
    <source>
        <dbReference type="ARBA" id="ARBA00023015"/>
    </source>
</evidence>
<dbReference type="EMBL" id="AE017180">
    <property type="protein sequence ID" value="AAR36608.1"/>
    <property type="molecule type" value="Genomic_DNA"/>
</dbReference>
<dbReference type="FunFam" id="3.40.50.300:FF:000006">
    <property type="entry name" value="DNA-binding transcriptional regulator NtrC"/>
    <property type="match status" value="1"/>
</dbReference>
<dbReference type="PROSITE" id="PS00676">
    <property type="entry name" value="SIGMA54_INTERACT_2"/>
    <property type="match status" value="1"/>
</dbReference>
<dbReference type="InterPro" id="IPR003593">
    <property type="entry name" value="AAA+_ATPase"/>
</dbReference>
<evidence type="ECO:0000256" key="1">
    <source>
        <dbReference type="ARBA" id="ARBA00022553"/>
    </source>
</evidence>
<dbReference type="SMART" id="SM00448">
    <property type="entry name" value="REC"/>
    <property type="match status" value="1"/>
</dbReference>
<evidence type="ECO:0000313" key="12">
    <source>
        <dbReference type="EMBL" id="AAR36608.1"/>
    </source>
</evidence>
<dbReference type="PROSITE" id="PS00688">
    <property type="entry name" value="SIGMA54_INTERACT_3"/>
    <property type="match status" value="1"/>
</dbReference>
<dbReference type="GO" id="GO:0000987">
    <property type="term" value="F:cis-regulatory region sequence-specific DNA binding"/>
    <property type="evidence" value="ECO:0000318"/>
    <property type="project" value="GO_Central"/>
</dbReference>
<dbReference type="PROSITE" id="PS50110">
    <property type="entry name" value="RESPONSE_REGULATORY"/>
    <property type="match status" value="1"/>
</dbReference>
<sequence length="501" mass="55815">MNSHRILVVDDEKLISWSISTMLEKAGHSVATAASGTEALQKFQNFRPEVVLLDISLPDMSGLEILARVKEENEDVTVIMITANSNADEAVTAFQRGADDFFGKPFCLETLRHVVDKALERMKLKKEVDIFRRERRKKGDFDQLVGRSSKMVEVFKLINVCSRTDAKTVLITGESGTGKELVARAVHLHSARSDRPFIEVNCAAIPENLLENELFGHEKGAFTDASRKQKGIFELAEGGTVFLDEIGDMPLQMQAKLLKVMETKRFRRLGGEDDVEADVRIIAATNQNLPKMVADGGFRGDLFFRLNVMNIRLPPLRERSEDIPTLVSYFIRRLNDEYGRSVEGISDDALATLTGHNWPGNVRELRNSVERAMMLEPSRTLSLGCFTDDFQYGGGAAESSPVPAGSIASDAPGTLSIRLPSDGLSIEEVEKQLIILALERTGGNQTKAAQYLKMTRDTLRYRMKKFGLSESGWQDDAGDDKEGELGVPRRTERPTTTWRTL</sequence>
<dbReference type="SUPFAM" id="SSF52172">
    <property type="entry name" value="CheY-like"/>
    <property type="match status" value="1"/>
</dbReference>
<keyword evidence="6" id="KW-0238">DNA-binding</keyword>
<dbReference type="Gene3D" id="3.40.50.300">
    <property type="entry name" value="P-loop containing nucleotide triphosphate hydrolases"/>
    <property type="match status" value="1"/>
</dbReference>
<keyword evidence="3" id="KW-0067">ATP-binding</keyword>
<feature type="modified residue" description="4-aspartylphosphate" evidence="8">
    <location>
        <position position="54"/>
    </location>
</feature>
<evidence type="ECO:0000256" key="2">
    <source>
        <dbReference type="ARBA" id="ARBA00022741"/>
    </source>
</evidence>
<dbReference type="InterPro" id="IPR009057">
    <property type="entry name" value="Homeodomain-like_sf"/>
</dbReference>
<dbReference type="STRING" id="243231.GSU3217"/>
<gene>
    <name evidence="12" type="ordered locus">GSU3217</name>
</gene>
<dbReference type="SUPFAM" id="SSF52540">
    <property type="entry name" value="P-loop containing nucleoside triphosphate hydrolases"/>
    <property type="match status" value="1"/>
</dbReference>
<dbReference type="Gene3D" id="1.10.10.60">
    <property type="entry name" value="Homeodomain-like"/>
    <property type="match status" value="1"/>
</dbReference>
<feature type="domain" description="Sigma-54 factor interaction" evidence="10">
    <location>
        <begin position="144"/>
        <end position="374"/>
    </location>
</feature>
<dbReference type="InterPro" id="IPR025662">
    <property type="entry name" value="Sigma_54_int_dom_ATP-bd_1"/>
</dbReference>
<dbReference type="InterPro" id="IPR002078">
    <property type="entry name" value="Sigma_54_int"/>
</dbReference>
<dbReference type="PANTHER" id="PTHR32071">
    <property type="entry name" value="TRANSCRIPTIONAL REGULATORY PROTEIN"/>
    <property type="match status" value="1"/>
</dbReference>
<dbReference type="AlphaFoldDB" id="Q747P8"/>
<dbReference type="PATRIC" id="fig|243231.5.peg.3240"/>
<dbReference type="GO" id="GO:0045893">
    <property type="term" value="P:positive regulation of DNA-templated transcription"/>
    <property type="evidence" value="ECO:0000318"/>
    <property type="project" value="GO_Central"/>
</dbReference>
<dbReference type="Pfam" id="PF25601">
    <property type="entry name" value="AAA_lid_14"/>
    <property type="match status" value="1"/>
</dbReference>
<protein>
    <submittedName>
        <fullName evidence="12">Sigma-54-dependent transcriptional response regulator</fullName>
    </submittedName>
</protein>
<dbReference type="PROSITE" id="PS50045">
    <property type="entry name" value="SIGMA54_INTERACT_4"/>
    <property type="match status" value="1"/>
</dbReference>
<dbReference type="Pfam" id="PF02954">
    <property type="entry name" value="HTH_8"/>
    <property type="match status" value="1"/>
</dbReference>
<dbReference type="InterPro" id="IPR058031">
    <property type="entry name" value="AAA_lid_NorR"/>
</dbReference>
<dbReference type="Gene3D" id="3.40.50.2300">
    <property type="match status" value="1"/>
</dbReference>
<dbReference type="InterPro" id="IPR001789">
    <property type="entry name" value="Sig_transdc_resp-reg_receiver"/>
</dbReference>
<dbReference type="GO" id="GO:0005524">
    <property type="term" value="F:ATP binding"/>
    <property type="evidence" value="ECO:0007669"/>
    <property type="project" value="UniProtKB-KW"/>
</dbReference>
<dbReference type="InterPro" id="IPR025944">
    <property type="entry name" value="Sigma_54_int_dom_CS"/>
</dbReference>
<dbReference type="GO" id="GO:0001216">
    <property type="term" value="F:DNA-binding transcription activator activity"/>
    <property type="evidence" value="ECO:0000318"/>
    <property type="project" value="GO_Central"/>
</dbReference>
<evidence type="ECO:0000256" key="4">
    <source>
        <dbReference type="ARBA" id="ARBA00023012"/>
    </source>
</evidence>
<organism evidence="12 13">
    <name type="scientific">Geobacter sulfurreducens (strain ATCC 51573 / DSM 12127 / PCA)</name>
    <dbReference type="NCBI Taxonomy" id="243231"/>
    <lineage>
        <taxon>Bacteria</taxon>
        <taxon>Pseudomonadati</taxon>
        <taxon>Thermodesulfobacteriota</taxon>
        <taxon>Desulfuromonadia</taxon>
        <taxon>Geobacterales</taxon>
        <taxon>Geobacteraceae</taxon>
        <taxon>Geobacter</taxon>
    </lineage>
</organism>
<feature type="region of interest" description="Disordered" evidence="9">
    <location>
        <begin position="472"/>
        <end position="501"/>
    </location>
</feature>
<dbReference type="GO" id="GO:0032993">
    <property type="term" value="C:protein-DNA complex"/>
    <property type="evidence" value="ECO:0000318"/>
    <property type="project" value="GO_Central"/>
</dbReference>
<feature type="compositionally biased region" description="Basic and acidic residues" evidence="9">
    <location>
        <begin position="483"/>
        <end position="493"/>
    </location>
</feature>
<dbReference type="PANTHER" id="PTHR32071:SF113">
    <property type="entry name" value="ALGINATE BIOSYNTHESIS TRANSCRIPTIONAL REGULATORY PROTEIN ALGB"/>
    <property type="match status" value="1"/>
</dbReference>
<dbReference type="InterPro" id="IPR011006">
    <property type="entry name" value="CheY-like_superfamily"/>
</dbReference>
<feature type="domain" description="Response regulatory" evidence="11">
    <location>
        <begin position="5"/>
        <end position="119"/>
    </location>
</feature>
<dbReference type="RefSeq" id="WP_010943835.1">
    <property type="nucleotide sequence ID" value="NC_002939.5"/>
</dbReference>
<dbReference type="HOGENOM" id="CLU_000445_0_6_7"/>
<evidence type="ECO:0000256" key="8">
    <source>
        <dbReference type="PROSITE-ProRule" id="PRU00169"/>
    </source>
</evidence>
<dbReference type="InterPro" id="IPR002197">
    <property type="entry name" value="HTH_Fis"/>
</dbReference>
<dbReference type="InterPro" id="IPR027417">
    <property type="entry name" value="P-loop_NTPase"/>
</dbReference>
<dbReference type="InterPro" id="IPR025943">
    <property type="entry name" value="Sigma_54_int_dom_ATP-bd_2"/>
</dbReference>
<keyword evidence="4" id="KW-0902">Two-component regulatory system</keyword>
<evidence type="ECO:0000256" key="6">
    <source>
        <dbReference type="ARBA" id="ARBA00023125"/>
    </source>
</evidence>
<dbReference type="PROSITE" id="PS00675">
    <property type="entry name" value="SIGMA54_INTERACT_1"/>
    <property type="match status" value="1"/>
</dbReference>
<evidence type="ECO:0000256" key="9">
    <source>
        <dbReference type="SAM" id="MobiDB-lite"/>
    </source>
</evidence>
<dbReference type="Proteomes" id="UP000000577">
    <property type="component" value="Chromosome"/>
</dbReference>
<keyword evidence="5" id="KW-0805">Transcription regulation</keyword>
<dbReference type="eggNOG" id="COG2204">
    <property type="taxonomic scope" value="Bacteria"/>
</dbReference>
<dbReference type="FunFam" id="3.40.50.2300:FF:000018">
    <property type="entry name" value="DNA-binding transcriptional regulator NtrC"/>
    <property type="match status" value="1"/>
</dbReference>
<dbReference type="InParanoid" id="Q747P8"/>
<keyword evidence="1 8" id="KW-0597">Phosphoprotein</keyword>
<proteinExistence type="predicted"/>
<dbReference type="CDD" id="cd00009">
    <property type="entry name" value="AAA"/>
    <property type="match status" value="1"/>
</dbReference>